<reference evidence="2 3" key="1">
    <citation type="submission" date="2015-11" db="EMBL/GenBank/DDBJ databases">
        <title>Genomic analysis of 38 Legionella species identifies large and diverse effector repertoires.</title>
        <authorList>
            <person name="Burstein D."/>
            <person name="Amaro F."/>
            <person name="Zusman T."/>
            <person name="Lifshitz Z."/>
            <person name="Cohen O."/>
            <person name="Gilbert J.A."/>
            <person name="Pupko T."/>
            <person name="Shuman H.A."/>
            <person name="Segal G."/>
        </authorList>
    </citation>
    <scope>NUCLEOTIDE SEQUENCE [LARGE SCALE GENOMIC DNA]</scope>
    <source>
        <strain evidence="2 3">WIGA</strain>
    </source>
</reference>
<evidence type="ECO:0000313" key="3">
    <source>
        <dbReference type="Proteomes" id="UP000054695"/>
    </source>
</evidence>
<dbReference type="AlphaFoldDB" id="A0A0W0R6S2"/>
<keyword evidence="1" id="KW-0812">Transmembrane</keyword>
<keyword evidence="3" id="KW-1185">Reference proteome</keyword>
<proteinExistence type="predicted"/>
<protein>
    <submittedName>
        <fullName evidence="2">Uncharacterized protein</fullName>
    </submittedName>
</protein>
<feature type="transmembrane region" description="Helical" evidence="1">
    <location>
        <begin position="116"/>
        <end position="137"/>
    </location>
</feature>
<organism evidence="2 3">
    <name type="scientific">Legionella bozemanae</name>
    <name type="common">Fluoribacter bozemanae</name>
    <dbReference type="NCBI Taxonomy" id="447"/>
    <lineage>
        <taxon>Bacteria</taxon>
        <taxon>Pseudomonadati</taxon>
        <taxon>Pseudomonadota</taxon>
        <taxon>Gammaproteobacteria</taxon>
        <taxon>Legionellales</taxon>
        <taxon>Legionellaceae</taxon>
        <taxon>Legionella</taxon>
    </lineage>
</organism>
<keyword evidence="1" id="KW-0472">Membrane</keyword>
<keyword evidence="1" id="KW-1133">Transmembrane helix</keyword>
<comment type="caution">
    <text evidence="2">The sequence shown here is derived from an EMBL/GenBank/DDBJ whole genome shotgun (WGS) entry which is preliminary data.</text>
</comment>
<evidence type="ECO:0000313" key="2">
    <source>
        <dbReference type="EMBL" id="KTC66734.1"/>
    </source>
</evidence>
<dbReference type="PATRIC" id="fig|447.4.peg.3894"/>
<dbReference type="OrthoDB" id="9803231at2"/>
<dbReference type="RefSeq" id="WP_058461112.1">
    <property type="nucleotide sequence ID" value="NZ_LBAW01000043.1"/>
</dbReference>
<gene>
    <name evidence="2" type="ORF">Lboz_3629</name>
</gene>
<sequence>MIYKHLNYLQRCKIQALWRSVYTQQQIDDEICVNKSTISRAPNRNMTFVRTRLWYWAYKADYTQFNSDNRKKCKNKYVKFTEEIKVFVREKLKTIGVPIIYVDMQKRILFRIEARVVIYISIVNAMGVLVEVVLSKIEDLLIKGQR</sequence>
<dbReference type="EMBL" id="LNXU01000060">
    <property type="protein sequence ID" value="KTC66734.1"/>
    <property type="molecule type" value="Genomic_DNA"/>
</dbReference>
<name>A0A0W0R6S2_LEGBO</name>
<dbReference type="Proteomes" id="UP000054695">
    <property type="component" value="Unassembled WGS sequence"/>
</dbReference>
<accession>A0A0W0R6S2</accession>
<evidence type="ECO:0000256" key="1">
    <source>
        <dbReference type="SAM" id="Phobius"/>
    </source>
</evidence>